<dbReference type="GO" id="GO:0009898">
    <property type="term" value="C:cytoplasmic side of plasma membrane"/>
    <property type="evidence" value="ECO:0007669"/>
    <property type="project" value="TreeGrafter"/>
</dbReference>
<dbReference type="AlphaFoldDB" id="A0A1G6H5Y1"/>
<dbReference type="InterPro" id="IPR050625">
    <property type="entry name" value="ParA/MinD_ATPase"/>
</dbReference>
<dbReference type="Proteomes" id="UP000242949">
    <property type="component" value="Unassembled WGS sequence"/>
</dbReference>
<evidence type="ECO:0000313" key="3">
    <source>
        <dbReference type="EMBL" id="SDB88846.1"/>
    </source>
</evidence>
<dbReference type="EMBL" id="FMYI01000002">
    <property type="protein sequence ID" value="SDB88846.1"/>
    <property type="molecule type" value="Genomic_DNA"/>
</dbReference>
<evidence type="ECO:0000256" key="1">
    <source>
        <dbReference type="ARBA" id="ARBA00022741"/>
    </source>
</evidence>
<dbReference type="InterPro" id="IPR033756">
    <property type="entry name" value="YlxH/NBP35"/>
</dbReference>
<dbReference type="GO" id="GO:0005524">
    <property type="term" value="F:ATP binding"/>
    <property type="evidence" value="ECO:0007669"/>
    <property type="project" value="UniProtKB-KW"/>
</dbReference>
<keyword evidence="4" id="KW-1185">Reference proteome</keyword>
<reference evidence="4" key="1">
    <citation type="submission" date="2016-09" db="EMBL/GenBank/DDBJ databases">
        <authorList>
            <person name="Varghese N."/>
            <person name="Submissions S."/>
        </authorList>
    </citation>
    <scope>NUCLEOTIDE SEQUENCE [LARGE SCALE GENOMIC DNA]</scope>
    <source>
        <strain evidence="4">S5</strain>
    </source>
</reference>
<keyword evidence="3" id="KW-0969">Cilium</keyword>
<protein>
    <submittedName>
        <fullName evidence="3">Flagellar biosynthesis protein FlhG</fullName>
    </submittedName>
</protein>
<dbReference type="PIRSF" id="PIRSF003092">
    <property type="entry name" value="MinD"/>
    <property type="match status" value="1"/>
</dbReference>
<sequence>MTHNDQASQLRQNVHRHHAKIAKTIAVVSGKGGVGKSNFTLNFALTLAEKEKSVLIVDLDIGMGNVDILLGVQSNYSIVDMYENHLSIHDIIEVGPNSLSYIAAGSGLSNVFHMDQNKFNYFLEQFEALTYEYDYIFFDMGAGATDDSLSYILAADECIVVTTPEPTSMMDAYAMIKHIYQRNMELPFYVLINRAESNKDGKAILSRLQKVTERFLSTSLRPLGIIPYDKVVSKAVIQQVPFTQFDSSSKASKSIQLLTDQYLSGEINIDHKSPSSFISRLKSFIKER</sequence>
<dbReference type="SUPFAM" id="SSF52540">
    <property type="entry name" value="P-loop containing nucleoside triphosphate hydrolases"/>
    <property type="match status" value="1"/>
</dbReference>
<proteinExistence type="predicted"/>
<dbReference type="PANTHER" id="PTHR43384:SF4">
    <property type="entry name" value="CELLULOSE BIOSYNTHESIS PROTEIN BCSQ-RELATED"/>
    <property type="match status" value="1"/>
</dbReference>
<dbReference type="InterPro" id="IPR027417">
    <property type="entry name" value="P-loop_NTPase"/>
</dbReference>
<keyword evidence="3" id="KW-0282">Flagellum</keyword>
<gene>
    <name evidence="3" type="ORF">SAMN05421734_102186</name>
</gene>
<name>A0A1G6H5Y1_9BACI</name>
<dbReference type="InterPro" id="IPR033875">
    <property type="entry name" value="FlhG"/>
</dbReference>
<organism evidence="3 4">
    <name type="scientific">Pelagirhabdus alkalitolerans</name>
    <dbReference type="NCBI Taxonomy" id="1612202"/>
    <lineage>
        <taxon>Bacteria</taxon>
        <taxon>Bacillati</taxon>
        <taxon>Bacillota</taxon>
        <taxon>Bacilli</taxon>
        <taxon>Bacillales</taxon>
        <taxon>Bacillaceae</taxon>
        <taxon>Pelagirhabdus</taxon>
    </lineage>
</organism>
<dbReference type="Pfam" id="PF10609">
    <property type="entry name" value="ParA"/>
    <property type="match status" value="1"/>
</dbReference>
<dbReference type="OrthoDB" id="9816297at2"/>
<evidence type="ECO:0000256" key="2">
    <source>
        <dbReference type="ARBA" id="ARBA00022840"/>
    </source>
</evidence>
<dbReference type="GO" id="GO:0016887">
    <property type="term" value="F:ATP hydrolysis activity"/>
    <property type="evidence" value="ECO:0007669"/>
    <property type="project" value="TreeGrafter"/>
</dbReference>
<dbReference type="InterPro" id="IPR025501">
    <property type="entry name" value="MinD_FleN"/>
</dbReference>
<dbReference type="RefSeq" id="WP_090793773.1">
    <property type="nucleotide sequence ID" value="NZ_FMYI01000002.1"/>
</dbReference>
<dbReference type="PANTHER" id="PTHR43384">
    <property type="entry name" value="SEPTUM SITE-DETERMINING PROTEIN MIND HOMOLOG, CHLOROPLASTIC-RELATED"/>
    <property type="match status" value="1"/>
</dbReference>
<evidence type="ECO:0000313" key="4">
    <source>
        <dbReference type="Proteomes" id="UP000242949"/>
    </source>
</evidence>
<keyword evidence="2" id="KW-0067">ATP-binding</keyword>
<keyword evidence="1" id="KW-0547">Nucleotide-binding</keyword>
<dbReference type="Gene3D" id="3.40.50.300">
    <property type="entry name" value="P-loop containing nucleotide triphosphate hydrolases"/>
    <property type="match status" value="1"/>
</dbReference>
<dbReference type="GO" id="GO:0051782">
    <property type="term" value="P:negative regulation of cell division"/>
    <property type="evidence" value="ECO:0007669"/>
    <property type="project" value="TreeGrafter"/>
</dbReference>
<dbReference type="CDD" id="cd02038">
    <property type="entry name" value="FlhG-like"/>
    <property type="match status" value="1"/>
</dbReference>
<dbReference type="GO" id="GO:0005829">
    <property type="term" value="C:cytosol"/>
    <property type="evidence" value="ECO:0007669"/>
    <property type="project" value="TreeGrafter"/>
</dbReference>
<keyword evidence="3" id="KW-0966">Cell projection</keyword>
<accession>A0A1G6H5Y1</accession>
<dbReference type="STRING" id="1612202.SAMN05421734_102186"/>